<dbReference type="EMBL" id="JBAMZM010000001">
    <property type="protein sequence ID" value="KAL0514418.1"/>
    <property type="molecule type" value="Genomic_DNA"/>
</dbReference>
<sequence>VHRVVRSCSGHALRQCADSVILAQSPPQTPPHLSGHRTAAPIVLVATRCIPKGGAGAPHQWPPGVG</sequence>
<feature type="non-terminal residue" evidence="1">
    <location>
        <position position="1"/>
    </location>
</feature>
<organism evidence="1 2">
    <name type="scientific">Leishmania shawi</name>
    <dbReference type="NCBI Taxonomy" id="5680"/>
    <lineage>
        <taxon>Eukaryota</taxon>
        <taxon>Discoba</taxon>
        <taxon>Euglenozoa</taxon>
        <taxon>Kinetoplastea</taxon>
        <taxon>Metakinetoplastina</taxon>
        <taxon>Trypanosomatida</taxon>
        <taxon>Trypanosomatidae</taxon>
        <taxon>Leishmaniinae</taxon>
        <taxon>Leishmania</taxon>
        <taxon>Leishmania guyanensis species complex</taxon>
    </lineage>
</organism>
<evidence type="ECO:0000313" key="2">
    <source>
        <dbReference type="Proteomes" id="UP001443563"/>
    </source>
</evidence>
<keyword evidence="2" id="KW-1185">Reference proteome</keyword>
<proteinExistence type="predicted"/>
<evidence type="ECO:0000313" key="1">
    <source>
        <dbReference type="EMBL" id="KAL0514418.1"/>
    </source>
</evidence>
<reference evidence="1 2" key="1">
    <citation type="submission" date="2024-02" db="EMBL/GenBank/DDBJ databases">
        <title>FIRST GENOME SEQUENCES OF Leishmania (Viannia) shawi, Leishmania (Viannia) lindenbergi AND Leishmania (Viannia) utingensis.</title>
        <authorList>
            <person name="Resadore F."/>
            <person name="Custodio M.G.F."/>
            <person name="Boite M.C."/>
            <person name="Cupolillo E."/>
            <person name="Ferreira G.E.M."/>
        </authorList>
    </citation>
    <scope>NUCLEOTIDE SEQUENCE [LARGE SCALE GENOMIC DNA]</scope>
    <source>
        <strain evidence="1 2">MCEB/BR/1984/M8408</strain>
    </source>
</reference>
<accession>A0ABR3EGS1</accession>
<comment type="caution">
    <text evidence="1">The sequence shown here is derived from an EMBL/GenBank/DDBJ whole genome shotgun (WGS) entry which is preliminary data.</text>
</comment>
<gene>
    <name evidence="1" type="ORF">Q4I29_000306</name>
</gene>
<protein>
    <submittedName>
        <fullName evidence="1">Uncharacterized protein</fullName>
    </submittedName>
</protein>
<dbReference type="Proteomes" id="UP001443563">
    <property type="component" value="Unassembled WGS sequence"/>
</dbReference>
<name>A0ABR3EGS1_9TRYP</name>